<sequence>MDLDEICDLLEQDKLLQNAVHFSLVDDFVCTYTNAAPVFKVHNAHFVQRTPATPRPILDWLDSPIKRRFRRDQIGNALLKELLGV</sequence>
<dbReference type="GeneID" id="76197440"/>
<keyword evidence="2" id="KW-1185">Reference proteome</keyword>
<dbReference type="RefSeq" id="WP_053825680.1">
    <property type="nucleotide sequence ID" value="NZ_AP026684.1"/>
</dbReference>
<dbReference type="OrthoDB" id="9776235at2"/>
<evidence type="ECO:0000313" key="2">
    <source>
        <dbReference type="Proteomes" id="UP000046090"/>
    </source>
</evidence>
<dbReference type="EMBL" id="CDMK01000002">
    <property type="protein sequence ID" value="CRI34937.1"/>
    <property type="molecule type" value="Genomic_DNA"/>
</dbReference>
<gene>
    <name evidence="1" type="ORF">HHE01_07380</name>
</gene>
<proteinExistence type="predicted"/>
<dbReference type="AlphaFoldDB" id="A0A0K2XIK8"/>
<name>A0A0K2XIK8_HELHE</name>
<protein>
    <submittedName>
        <fullName evidence="1">Uncharacterized protein</fullName>
    </submittedName>
</protein>
<organism evidence="1 2">
    <name type="scientific">Helicobacter heilmannii</name>
    <dbReference type="NCBI Taxonomy" id="35817"/>
    <lineage>
        <taxon>Bacteria</taxon>
        <taxon>Pseudomonadati</taxon>
        <taxon>Campylobacterota</taxon>
        <taxon>Epsilonproteobacteria</taxon>
        <taxon>Campylobacterales</taxon>
        <taxon>Helicobacteraceae</taxon>
        <taxon>Helicobacter</taxon>
    </lineage>
</organism>
<dbReference type="Proteomes" id="UP000046090">
    <property type="component" value="Unassembled WGS sequence"/>
</dbReference>
<evidence type="ECO:0000313" key="1">
    <source>
        <dbReference type="EMBL" id="CRI34937.1"/>
    </source>
</evidence>
<reference evidence="2" key="1">
    <citation type="submission" date="2014-12" db="EMBL/GenBank/DDBJ databases">
        <authorList>
            <person name="Smet A."/>
        </authorList>
    </citation>
    <scope>NUCLEOTIDE SEQUENCE [LARGE SCALE GENOMIC DNA]</scope>
</reference>
<accession>A0A0K2XIK8</accession>